<proteinExistence type="predicted"/>
<reference evidence="1 2" key="1">
    <citation type="submission" date="2024-09" db="EMBL/GenBank/DDBJ databases">
        <title>Floridaenema gen nov. (Aerosakkonemataceae, Aerosakkonematales ord. nov., Cyanobacteria) from benthic tropical and subtropical fresh waters, with the description of four new species.</title>
        <authorList>
            <person name="Moretto J.A."/>
            <person name="Berthold D.E."/>
            <person name="Lefler F.W."/>
            <person name="Huang I.-S."/>
            <person name="Laughinghouse H. IV."/>
        </authorList>
    </citation>
    <scope>NUCLEOTIDE SEQUENCE [LARGE SCALE GENOMIC DNA]</scope>
    <source>
        <strain evidence="1 2">BLCC-F167</strain>
    </source>
</reference>
<keyword evidence="2" id="KW-1185">Reference proteome</keyword>
<organism evidence="1 2">
    <name type="scientific">Floridaenema evergladense BLCC-F167</name>
    <dbReference type="NCBI Taxonomy" id="3153639"/>
    <lineage>
        <taxon>Bacteria</taxon>
        <taxon>Bacillati</taxon>
        <taxon>Cyanobacteriota</taxon>
        <taxon>Cyanophyceae</taxon>
        <taxon>Oscillatoriophycideae</taxon>
        <taxon>Aerosakkonematales</taxon>
        <taxon>Aerosakkonemataceae</taxon>
        <taxon>Floridanema</taxon>
        <taxon>Floridanema evergladense</taxon>
    </lineage>
</organism>
<name>A0ABV4WIZ0_9CYAN</name>
<sequence>MYMTSQSNIEITISLVDASLSDEELQEKVENLLPELRQVDGVENADLVPVEQAPPDSKALGGYVLGTLKTLVDVSKVKPLFDFLAGMVRSKTIETTFKKPDGTELTIKVSNREDFEFAYQKAEKFLKS</sequence>
<evidence type="ECO:0000313" key="2">
    <source>
        <dbReference type="Proteomes" id="UP001576780"/>
    </source>
</evidence>
<dbReference type="Proteomes" id="UP001576780">
    <property type="component" value="Unassembled WGS sequence"/>
</dbReference>
<gene>
    <name evidence="1" type="ORF">ACE1CA_09400</name>
</gene>
<accession>A0ABV4WIZ0</accession>
<comment type="caution">
    <text evidence="1">The sequence shown here is derived from an EMBL/GenBank/DDBJ whole genome shotgun (WGS) entry which is preliminary data.</text>
</comment>
<dbReference type="EMBL" id="JBHFNT010000072">
    <property type="protein sequence ID" value="MFB2834736.1"/>
    <property type="molecule type" value="Genomic_DNA"/>
</dbReference>
<evidence type="ECO:0008006" key="3">
    <source>
        <dbReference type="Google" id="ProtNLM"/>
    </source>
</evidence>
<protein>
    <recommendedName>
        <fullName evidence="3">Sugar ABC transporter permease</fullName>
    </recommendedName>
</protein>
<evidence type="ECO:0000313" key="1">
    <source>
        <dbReference type="EMBL" id="MFB2834736.1"/>
    </source>
</evidence>